<evidence type="ECO:0000259" key="2">
    <source>
        <dbReference type="SMART" id="SM00858"/>
    </source>
</evidence>
<evidence type="ECO:0000313" key="4">
    <source>
        <dbReference type="Proteomes" id="UP000704762"/>
    </source>
</evidence>
<dbReference type="EMBL" id="JAFBCF010000001">
    <property type="protein sequence ID" value="MBM7798129.1"/>
    <property type="molecule type" value="Genomic_DNA"/>
</dbReference>
<reference evidence="3 4" key="1">
    <citation type="submission" date="2021-01" db="EMBL/GenBank/DDBJ databases">
        <title>Sequencing the genomes of 1000 actinobacteria strains.</title>
        <authorList>
            <person name="Klenk H.-P."/>
        </authorList>
    </citation>
    <scope>NUCLEOTIDE SEQUENCE [LARGE SCALE GENOMIC DNA]</scope>
    <source>
        <strain evidence="3 4">DSM 18662</strain>
    </source>
</reference>
<organism evidence="3 4">
    <name type="scientific">Microlunatus panaciterrae</name>
    <dbReference type="NCBI Taxonomy" id="400768"/>
    <lineage>
        <taxon>Bacteria</taxon>
        <taxon>Bacillati</taxon>
        <taxon>Actinomycetota</taxon>
        <taxon>Actinomycetes</taxon>
        <taxon>Propionibacteriales</taxon>
        <taxon>Propionibacteriaceae</taxon>
        <taxon>Microlunatus</taxon>
    </lineage>
</organism>
<comment type="caution">
    <text evidence="3">The sequence shown here is derived from an EMBL/GenBank/DDBJ whole genome shotgun (WGS) entry which is preliminary data.</text>
</comment>
<proteinExistence type="predicted"/>
<evidence type="ECO:0000256" key="1">
    <source>
        <dbReference type="SAM" id="MobiDB-lite"/>
    </source>
</evidence>
<accession>A0ABS2RGJ9</accession>
<dbReference type="InterPro" id="IPR013974">
    <property type="entry name" value="SAF"/>
</dbReference>
<dbReference type="SMART" id="SM00858">
    <property type="entry name" value="SAF"/>
    <property type="match status" value="1"/>
</dbReference>
<dbReference type="Proteomes" id="UP000704762">
    <property type="component" value="Unassembled WGS sequence"/>
</dbReference>
<dbReference type="Pfam" id="PF08666">
    <property type="entry name" value="SAF"/>
    <property type="match status" value="1"/>
</dbReference>
<feature type="domain" description="SAF" evidence="2">
    <location>
        <begin position="56"/>
        <end position="118"/>
    </location>
</feature>
<sequence length="219" mass="22532">MTRTNTRPADPSRRRHPLRELGRAASWHRRKLAVVAAVVAVLAGVNAAAPEAPPTVSVVTAATALSGGITLTRDDLVLKRLPVEAVPDRALGDPLRLVGAVLAAPASRGQIMTELSLLTATVAPGRVLAPVRLADADLAALLHPGDVVDVIAADPQSATAQVVARRIRIATVPVPASNRGFSGAGPSPDGALLLVEVDDKTATILARASVSARLSVVLR</sequence>
<dbReference type="RefSeq" id="WP_204916720.1">
    <property type="nucleotide sequence ID" value="NZ_BAAAQP010000011.1"/>
</dbReference>
<keyword evidence="4" id="KW-1185">Reference proteome</keyword>
<dbReference type="CDD" id="cd11614">
    <property type="entry name" value="SAF_CpaB_FlgA_like"/>
    <property type="match status" value="1"/>
</dbReference>
<gene>
    <name evidence="3" type="ORF">JOE57_001050</name>
</gene>
<evidence type="ECO:0000313" key="3">
    <source>
        <dbReference type="EMBL" id="MBM7798129.1"/>
    </source>
</evidence>
<protein>
    <submittedName>
        <fullName evidence="3">Flp pilus assembly protein CpaB</fullName>
    </submittedName>
</protein>
<feature type="region of interest" description="Disordered" evidence="1">
    <location>
        <begin position="1"/>
        <end position="20"/>
    </location>
</feature>
<name>A0ABS2RGJ9_9ACTN</name>